<dbReference type="InterPro" id="IPR036005">
    <property type="entry name" value="Creatinase/aminopeptidase-like"/>
</dbReference>
<reference evidence="2 3" key="1">
    <citation type="journal article" date="2019" name="Nat. Commun.">
        <title>A new type of DNA phosphorothioation-based antiviral system in archaea.</title>
        <authorList>
            <person name="Xiong L."/>
            <person name="Liu S."/>
            <person name="Chen S."/>
            <person name="Xiao Y."/>
            <person name="Zhu B."/>
            <person name="Gao Y."/>
            <person name="Zhang Y."/>
            <person name="Chen B."/>
            <person name="Luo J."/>
            <person name="Deng Z."/>
            <person name="Chen X."/>
            <person name="Wang L."/>
            <person name="Chen S."/>
        </authorList>
    </citation>
    <scope>NUCLEOTIDE SEQUENCE [LARGE SCALE GENOMIC DNA]</scope>
    <source>
        <strain evidence="2 3">JCM 10635</strain>
    </source>
</reference>
<proteinExistence type="predicted"/>
<protein>
    <submittedName>
        <fullName evidence="2">Peptidase M24</fullName>
    </submittedName>
</protein>
<dbReference type="PANTHER" id="PTHR46112:SF2">
    <property type="entry name" value="XAA-PRO AMINOPEPTIDASE P-RELATED"/>
    <property type="match status" value="1"/>
</dbReference>
<name>A0A4D6HI84_9EURY</name>
<dbReference type="Gene3D" id="3.90.230.10">
    <property type="entry name" value="Creatinase/methionine aminopeptidase superfamily"/>
    <property type="match status" value="1"/>
</dbReference>
<evidence type="ECO:0000313" key="3">
    <source>
        <dbReference type="Proteomes" id="UP000296822"/>
    </source>
</evidence>
<sequence length="376" mass="39555">MTDTESTAGTDTIDSGVTSHLEPALSETLDARGAAAFVHVGSHHDPDVRYCCPSFERGLAAVAFDGETWLLETESDGSGHPAERLGATLADRIGTGPILTPARLPHDAALYLEQAGFELASTDVIARTRATKASRERERIGAAQRAAAVGVRRAASLLADATVADGRLVADGEVVTPGRLRKAIDRKIVSEGAFPAGNTVVNPDPGHHPSTLDNADDALRPGEPIVLETAPRGPEGYYGGLVRTLVVDSDGGRERRAHVGVTQSFRSAAAMLTADIESVAAVEADLEAEVRAFGFEDADAVQTQVAGVGLEPDERPRAGDDEIEPGAVIRLESAVHVADGEWLRIAELLIKGEEGERATYIPAPSRSLEPTALCKE</sequence>
<dbReference type="InterPro" id="IPR050659">
    <property type="entry name" value="Peptidase_M24B"/>
</dbReference>
<dbReference type="RefSeq" id="WP_006066461.1">
    <property type="nucleotide sequence ID" value="NZ_CP031305.1"/>
</dbReference>
<dbReference type="GeneID" id="39850364"/>
<dbReference type="InterPro" id="IPR000994">
    <property type="entry name" value="Pept_M24"/>
</dbReference>
<dbReference type="SUPFAM" id="SSF55920">
    <property type="entry name" value="Creatinase/aminopeptidase"/>
    <property type="match status" value="1"/>
</dbReference>
<dbReference type="KEGG" id="nbg:DV706_03825"/>
<dbReference type="Pfam" id="PF00557">
    <property type="entry name" value="Peptidase_M24"/>
    <property type="match status" value="1"/>
</dbReference>
<dbReference type="PANTHER" id="PTHR46112">
    <property type="entry name" value="AMINOPEPTIDASE"/>
    <property type="match status" value="1"/>
</dbReference>
<dbReference type="AlphaFoldDB" id="A0A4D6HI84"/>
<evidence type="ECO:0000259" key="1">
    <source>
        <dbReference type="Pfam" id="PF00557"/>
    </source>
</evidence>
<evidence type="ECO:0000313" key="2">
    <source>
        <dbReference type="EMBL" id="QCC53689.1"/>
    </source>
</evidence>
<gene>
    <name evidence="2" type="ORF">DV706_03825</name>
</gene>
<organism evidence="2 3">
    <name type="scientific">Natronorubrum bangense</name>
    <dbReference type="NCBI Taxonomy" id="61858"/>
    <lineage>
        <taxon>Archaea</taxon>
        <taxon>Methanobacteriati</taxon>
        <taxon>Methanobacteriota</taxon>
        <taxon>Stenosarchaea group</taxon>
        <taxon>Halobacteria</taxon>
        <taxon>Halobacteriales</taxon>
        <taxon>Natrialbaceae</taxon>
        <taxon>Natronorubrum</taxon>
    </lineage>
</organism>
<feature type="domain" description="Peptidase M24" evidence="1">
    <location>
        <begin position="207"/>
        <end position="345"/>
    </location>
</feature>
<accession>A0A4D6HI84</accession>
<dbReference type="Proteomes" id="UP000296822">
    <property type="component" value="Chromosome"/>
</dbReference>
<dbReference type="EMBL" id="CP031305">
    <property type="protein sequence ID" value="QCC53689.1"/>
    <property type="molecule type" value="Genomic_DNA"/>
</dbReference>